<feature type="compositionally biased region" description="Polar residues" evidence="1">
    <location>
        <begin position="18"/>
        <end position="28"/>
    </location>
</feature>
<dbReference type="Proteomes" id="UP000326759">
    <property type="component" value="Unassembled WGS sequence"/>
</dbReference>
<protein>
    <submittedName>
        <fullName evidence="2">Uncharacterized protein</fullName>
    </submittedName>
</protein>
<feature type="region of interest" description="Disordered" evidence="1">
    <location>
        <begin position="1"/>
        <end position="28"/>
    </location>
</feature>
<accession>A0A5N5SRJ3</accession>
<dbReference type="OrthoDB" id="6372445at2759"/>
<keyword evidence="3" id="KW-1185">Reference proteome</keyword>
<gene>
    <name evidence="2" type="ORF">Anas_03026</name>
</gene>
<reference evidence="2 3" key="1">
    <citation type="journal article" date="2019" name="PLoS Biol.">
        <title>Sex chromosomes control vertical transmission of feminizing Wolbachia symbionts in an isopod.</title>
        <authorList>
            <person name="Becking T."/>
            <person name="Chebbi M.A."/>
            <person name="Giraud I."/>
            <person name="Moumen B."/>
            <person name="Laverre T."/>
            <person name="Caubet Y."/>
            <person name="Peccoud J."/>
            <person name="Gilbert C."/>
            <person name="Cordaux R."/>
        </authorList>
    </citation>
    <scope>NUCLEOTIDE SEQUENCE [LARGE SCALE GENOMIC DNA]</scope>
    <source>
        <strain evidence="2">ANa2</strain>
        <tissue evidence="2">Whole body excluding digestive tract and cuticle</tissue>
    </source>
</reference>
<evidence type="ECO:0000256" key="1">
    <source>
        <dbReference type="SAM" id="MobiDB-lite"/>
    </source>
</evidence>
<evidence type="ECO:0000313" key="2">
    <source>
        <dbReference type="EMBL" id="KAB7496438.1"/>
    </source>
</evidence>
<dbReference type="EMBL" id="SEYY01021359">
    <property type="protein sequence ID" value="KAB7496438.1"/>
    <property type="molecule type" value="Genomic_DNA"/>
</dbReference>
<feature type="non-terminal residue" evidence="2">
    <location>
        <position position="482"/>
    </location>
</feature>
<feature type="region of interest" description="Disordered" evidence="1">
    <location>
        <begin position="93"/>
        <end position="112"/>
    </location>
</feature>
<sequence length="482" mass="53537">MSLPVSPTSARRKPLYQPNGNDGENTGTASWLDAISGVMNDLLQSWGIIGAFKRRGWGTGGTRSTPSTPPPINRESSPNHEHIELSHLNIQCRKNVDGGGSSEESRIGSPADKVKRRYKRGYDRPPRHTFHEGSSPYSYLLTTLLIHSLKYGSGQSCLEPHCHLCMTQRPRASNSKIENHSSVLLDSKQWKNLGPDHYAVFNRSISINTSCNNKNIVEQGLNFLPIGKDCSTTNERPFLFIQTSNPRALPSLENENIHPDFSCLDSSSLANITNASEIPITSSTSFRDSFVSFSETYKTTRTDQLESTTSSCKETDASDFLHTDTGTLTDFLTGRTCCTSSFFGDDSYESCTLTGDEFDLLSDAAPMVSKRKSFPHSFDFTSVCSLPSRLQYKSETKFGRPLLYSGSLVMMPRRSSLSSPIGTPSAPHFCWEENPCYLRIEGMRPGQGHDFRATTLERPAWCDACAHLIYYLKEVLGVVPFK</sequence>
<name>A0A5N5SRJ3_9CRUS</name>
<organism evidence="2 3">
    <name type="scientific">Armadillidium nasatum</name>
    <dbReference type="NCBI Taxonomy" id="96803"/>
    <lineage>
        <taxon>Eukaryota</taxon>
        <taxon>Metazoa</taxon>
        <taxon>Ecdysozoa</taxon>
        <taxon>Arthropoda</taxon>
        <taxon>Crustacea</taxon>
        <taxon>Multicrustacea</taxon>
        <taxon>Malacostraca</taxon>
        <taxon>Eumalacostraca</taxon>
        <taxon>Peracarida</taxon>
        <taxon>Isopoda</taxon>
        <taxon>Oniscidea</taxon>
        <taxon>Crinocheta</taxon>
        <taxon>Armadillidiidae</taxon>
        <taxon>Armadillidium</taxon>
    </lineage>
</organism>
<feature type="region of interest" description="Disordered" evidence="1">
    <location>
        <begin position="57"/>
        <end position="78"/>
    </location>
</feature>
<proteinExistence type="predicted"/>
<dbReference type="AlphaFoldDB" id="A0A5N5SRJ3"/>
<comment type="caution">
    <text evidence="2">The sequence shown here is derived from an EMBL/GenBank/DDBJ whole genome shotgun (WGS) entry which is preliminary data.</text>
</comment>
<evidence type="ECO:0000313" key="3">
    <source>
        <dbReference type="Proteomes" id="UP000326759"/>
    </source>
</evidence>